<name>A0A9W8Z3B1_9PEZI</name>
<dbReference type="AlphaFoldDB" id="A0A9W8Z3B1"/>
<evidence type="ECO:0000313" key="3">
    <source>
        <dbReference type="Proteomes" id="UP001140453"/>
    </source>
</evidence>
<sequence length="223" mass="23912">MYTAPPNSGNPPSINDDADIQASTKAVWAHLSKNEILKQYTGVLVACYSSHTLVDTIATEHPDILVTGIFEASIAATLPLLRRNNGGGGGWGIVTTGQYWESHLTSAVKEFLGQSEDAIGANKWFRGVFTTGLNAGDFHGAGVSPTTIHDRLADTTRRLLRTGGVDCVIMGCAGMAGLDQIIRKACVEEYGEESAKSVYIIDPVRAGVEVLVSMVRNRMMFLP</sequence>
<dbReference type="Pfam" id="PF01177">
    <property type="entry name" value="Asp_Glu_race"/>
    <property type="match status" value="1"/>
</dbReference>
<comment type="caution">
    <text evidence="2">The sequence shown here is derived from an EMBL/GenBank/DDBJ whole genome shotgun (WGS) entry which is preliminary data.</text>
</comment>
<evidence type="ECO:0000313" key="2">
    <source>
        <dbReference type="EMBL" id="KAJ4395862.1"/>
    </source>
</evidence>
<dbReference type="PANTHER" id="PTHR28047:SF5">
    <property type="entry name" value="PROTEIN DCG1"/>
    <property type="match status" value="1"/>
</dbReference>
<accession>A0A9W8Z3B1</accession>
<dbReference type="InterPro" id="IPR053714">
    <property type="entry name" value="Iso_Racemase_Enz_sf"/>
</dbReference>
<dbReference type="InterPro" id="IPR015942">
    <property type="entry name" value="Asp/Glu/hydantoin_racemase"/>
</dbReference>
<dbReference type="GO" id="GO:0047661">
    <property type="term" value="F:amino-acid racemase activity"/>
    <property type="evidence" value="ECO:0007669"/>
    <property type="project" value="InterPro"/>
</dbReference>
<organism evidence="2 3">
    <name type="scientific">Gnomoniopsis smithogilvyi</name>
    <dbReference type="NCBI Taxonomy" id="1191159"/>
    <lineage>
        <taxon>Eukaryota</taxon>
        <taxon>Fungi</taxon>
        <taxon>Dikarya</taxon>
        <taxon>Ascomycota</taxon>
        <taxon>Pezizomycotina</taxon>
        <taxon>Sordariomycetes</taxon>
        <taxon>Sordariomycetidae</taxon>
        <taxon>Diaporthales</taxon>
        <taxon>Gnomoniaceae</taxon>
        <taxon>Gnomoniopsis</taxon>
    </lineage>
</organism>
<keyword evidence="3" id="KW-1185">Reference proteome</keyword>
<comment type="similarity">
    <text evidence="1">Belongs to the HyuE racemase family.</text>
</comment>
<protein>
    <submittedName>
        <fullName evidence="2">Dal80p-controlled protein</fullName>
    </submittedName>
</protein>
<gene>
    <name evidence="2" type="primary">DCG1</name>
    <name evidence="2" type="ORF">N0V93_000076</name>
</gene>
<dbReference type="InterPro" id="IPR052186">
    <property type="entry name" value="Hydantoin_racemase-like"/>
</dbReference>
<dbReference type="Proteomes" id="UP001140453">
    <property type="component" value="Unassembled WGS sequence"/>
</dbReference>
<dbReference type="Gene3D" id="3.40.50.12500">
    <property type="match status" value="1"/>
</dbReference>
<dbReference type="PANTHER" id="PTHR28047">
    <property type="entry name" value="PROTEIN DCG1"/>
    <property type="match status" value="1"/>
</dbReference>
<proteinExistence type="inferred from homology"/>
<evidence type="ECO:0000256" key="1">
    <source>
        <dbReference type="ARBA" id="ARBA00038414"/>
    </source>
</evidence>
<dbReference type="EMBL" id="JAPEVB010000001">
    <property type="protein sequence ID" value="KAJ4395862.1"/>
    <property type="molecule type" value="Genomic_DNA"/>
</dbReference>
<dbReference type="OrthoDB" id="412018at2759"/>
<reference evidence="2" key="1">
    <citation type="submission" date="2022-10" db="EMBL/GenBank/DDBJ databases">
        <title>Tapping the CABI collections for fungal endophytes: first genome assemblies for Collariella, Neodidymelliopsis, Ascochyta clinopodiicola, Didymella pomorum, Didymosphaeria variabile, Neocosmospora piperis and Neocucurbitaria cava.</title>
        <authorList>
            <person name="Hill R."/>
        </authorList>
    </citation>
    <scope>NUCLEOTIDE SEQUENCE</scope>
    <source>
        <strain evidence="2">IMI 355082</strain>
    </source>
</reference>